<feature type="transmembrane region" description="Helical" evidence="8">
    <location>
        <begin position="238"/>
        <end position="255"/>
    </location>
</feature>
<feature type="transmembrane region" description="Helical" evidence="8">
    <location>
        <begin position="29"/>
        <end position="49"/>
    </location>
</feature>
<evidence type="ECO:0000313" key="11">
    <source>
        <dbReference type="EMBL" id="SES13523.1"/>
    </source>
</evidence>
<dbReference type="PANTHER" id="PTHR23028:SF53">
    <property type="entry name" value="ACYL_TRANSF_3 DOMAIN-CONTAINING PROTEIN"/>
    <property type="match status" value="1"/>
</dbReference>
<dbReference type="GO" id="GO:0009103">
    <property type="term" value="P:lipopolysaccharide biosynthetic process"/>
    <property type="evidence" value="ECO:0007669"/>
    <property type="project" value="TreeGrafter"/>
</dbReference>
<keyword evidence="3 10" id="KW-0808">Transferase</keyword>
<feature type="transmembrane region" description="Helical" evidence="8">
    <location>
        <begin position="324"/>
        <end position="346"/>
    </location>
</feature>
<reference evidence="11 13" key="3">
    <citation type="submission" date="2016-10" db="EMBL/GenBank/DDBJ databases">
        <authorList>
            <person name="de Groot N.N."/>
        </authorList>
    </citation>
    <scope>NUCLEOTIDE SEQUENCE [LARGE SCALE GENOMIC DNA]</scope>
    <source>
        <strain evidence="11 13">VTM2R47</strain>
    </source>
</reference>
<feature type="transmembrane region" description="Helical" evidence="8">
    <location>
        <begin position="7"/>
        <end position="23"/>
    </location>
</feature>
<feature type="transmembrane region" description="Helical" evidence="8">
    <location>
        <begin position="194"/>
        <end position="218"/>
    </location>
</feature>
<feature type="transmembrane region" description="Helical" evidence="8">
    <location>
        <begin position="370"/>
        <end position="392"/>
    </location>
</feature>
<evidence type="ECO:0000256" key="2">
    <source>
        <dbReference type="ARBA" id="ARBA00022475"/>
    </source>
</evidence>
<protein>
    <submittedName>
        <fullName evidence="11">Peptidoglycan/LPS O-acetylase OafA/YrhL, contains acyltransferase and SGNH-hydrolase domains</fullName>
    </submittedName>
    <submittedName>
        <fullName evidence="10">Putative acyltransferase family</fullName>
    </submittedName>
</protein>
<dbReference type="EMBL" id="CCBC010000214">
    <property type="protein sequence ID" value="CDO19033.1"/>
    <property type="molecule type" value="Genomic_DNA"/>
</dbReference>
<dbReference type="EMBL" id="FOGM01000018">
    <property type="protein sequence ID" value="SES13523.1"/>
    <property type="molecule type" value="Genomic_DNA"/>
</dbReference>
<keyword evidence="11" id="KW-0378">Hydrolase</keyword>
<keyword evidence="4 8" id="KW-0812">Transmembrane</keyword>
<organism evidence="10 12">
    <name type="scientific">Streptococcus gallolyticus</name>
    <dbReference type="NCBI Taxonomy" id="315405"/>
    <lineage>
        <taxon>Bacteria</taxon>
        <taxon>Bacillati</taxon>
        <taxon>Bacillota</taxon>
        <taxon>Bacilli</taxon>
        <taxon>Lactobacillales</taxon>
        <taxon>Streptococcaceae</taxon>
        <taxon>Streptococcus</taxon>
    </lineage>
</organism>
<dbReference type="InterPro" id="IPR050879">
    <property type="entry name" value="Acyltransferase_3"/>
</dbReference>
<dbReference type="Pfam" id="PF01757">
    <property type="entry name" value="Acyl_transf_3"/>
    <property type="match status" value="1"/>
</dbReference>
<keyword evidence="6 8" id="KW-0472">Membrane</keyword>
<keyword evidence="7 10" id="KW-0012">Acyltransferase</keyword>
<evidence type="ECO:0000313" key="10">
    <source>
        <dbReference type="EMBL" id="CDO19033.1"/>
    </source>
</evidence>
<accession>A0A060RLQ1</accession>
<dbReference type="GO" id="GO:0016747">
    <property type="term" value="F:acyltransferase activity, transferring groups other than amino-acyl groups"/>
    <property type="evidence" value="ECO:0007669"/>
    <property type="project" value="InterPro"/>
</dbReference>
<dbReference type="AlphaFoldDB" id="A0A060RLQ1"/>
<dbReference type="Gene3D" id="3.40.50.1110">
    <property type="entry name" value="SGNH hydrolase"/>
    <property type="match status" value="1"/>
</dbReference>
<dbReference type="PANTHER" id="PTHR23028">
    <property type="entry name" value="ACETYLTRANSFERASE"/>
    <property type="match status" value="1"/>
</dbReference>
<evidence type="ECO:0000256" key="5">
    <source>
        <dbReference type="ARBA" id="ARBA00022989"/>
    </source>
</evidence>
<gene>
    <name evidence="10" type="ORF">BN963_SGAL_02240</name>
    <name evidence="11" type="ORF">SAMN04487840_11834</name>
</gene>
<feature type="transmembrane region" description="Helical" evidence="8">
    <location>
        <begin position="69"/>
        <end position="90"/>
    </location>
</feature>
<evidence type="ECO:0000256" key="8">
    <source>
        <dbReference type="SAM" id="Phobius"/>
    </source>
</evidence>
<feature type="transmembrane region" description="Helical" evidence="8">
    <location>
        <begin position="261"/>
        <end position="284"/>
    </location>
</feature>
<name>A0A060RLQ1_9STRE</name>
<reference evidence="10 12" key="1">
    <citation type="submission" date="2014-02" db="EMBL/GenBank/DDBJ databases">
        <authorList>
            <person name="Manrique M."/>
        </authorList>
    </citation>
    <scope>NUCLEOTIDE SEQUENCE [LARGE SCALE GENOMIC DNA]</scope>
    <source>
        <strain evidence="10 12">LMG17956</strain>
    </source>
</reference>
<dbReference type="GO" id="GO:0016787">
    <property type="term" value="F:hydrolase activity"/>
    <property type="evidence" value="ECO:0007669"/>
    <property type="project" value="UniProtKB-KW"/>
</dbReference>
<evidence type="ECO:0000256" key="3">
    <source>
        <dbReference type="ARBA" id="ARBA00022679"/>
    </source>
</evidence>
<comment type="subcellular location">
    <subcellularLocation>
        <location evidence="1">Cell membrane</location>
        <topology evidence="1">Multi-pass membrane protein</topology>
    </subcellularLocation>
</comment>
<evidence type="ECO:0000256" key="6">
    <source>
        <dbReference type="ARBA" id="ARBA00023136"/>
    </source>
</evidence>
<sequence length="597" mass="66900">MRIKWFSMVRVTGLLLVLLYHFFKTAFPGGFIGVDIFFTFSGYLITALLIDEYSKNKKIDLLGFYKRRFYRIVPPLVLMILIVMPFTYLVRKDYVASIGSQIAAAVGFTTNFYEIITGGNYETQFIPHLFVHTWSLAIEMHFYLIWGFLVWFLGKHHDNVAKFRSLIFAISAAFFAGSFLSMFIRAFFVDNVSTIYFSSLSHSFPFFLGAMVATMTGIRETTARFKKNVRLWSTKRSILTMVLSFALLLLLTFALKFDQRITYLFGFVLASLFATVMIYAARVLNDQTPNAKEPAIINYLADVSYGVYLFHWPFYIIFTQLMSNGLAVLVTVIFSLIFSTLSYYVLEPFLAGKSVKLLGLNLDLHPYQKWLYGGGALLGLVTIVTIIISPAVGDFETSLLVNSLQQAQTNLNRTHTVTAGDATALSDVTVIGDSVALRSSASFSSLLPDAQVDAAVSRSFDDAFEIFQNEVSSGTLSQTTVLAVGVNSLDNYQEDLQQFIDALPDGYRLIIVTPYNANNEAQVKEVRDYELTLADTYNYVTVADWYKAATKHPEIWSGTDGVHYSDSDTTGADLYVKTIQKAIEKSAKNPAKGESDS</sequence>
<dbReference type="SUPFAM" id="SSF52266">
    <property type="entry name" value="SGNH hydrolase"/>
    <property type="match status" value="1"/>
</dbReference>
<evidence type="ECO:0000259" key="9">
    <source>
        <dbReference type="Pfam" id="PF01757"/>
    </source>
</evidence>
<dbReference type="InterPro" id="IPR036514">
    <property type="entry name" value="SGNH_hydro_sf"/>
</dbReference>
<dbReference type="Proteomes" id="UP000182712">
    <property type="component" value="Unassembled WGS sequence"/>
</dbReference>
<feature type="domain" description="Acyltransferase 3" evidence="9">
    <location>
        <begin position="4"/>
        <end position="342"/>
    </location>
</feature>
<evidence type="ECO:0000313" key="12">
    <source>
        <dbReference type="Proteomes" id="UP000027584"/>
    </source>
</evidence>
<evidence type="ECO:0000313" key="13">
    <source>
        <dbReference type="Proteomes" id="UP000182712"/>
    </source>
</evidence>
<evidence type="ECO:0000256" key="1">
    <source>
        <dbReference type="ARBA" id="ARBA00004651"/>
    </source>
</evidence>
<evidence type="ECO:0000256" key="4">
    <source>
        <dbReference type="ARBA" id="ARBA00022692"/>
    </source>
</evidence>
<dbReference type="InterPro" id="IPR002656">
    <property type="entry name" value="Acyl_transf_3_dom"/>
</dbReference>
<feature type="transmembrane region" description="Helical" evidence="8">
    <location>
        <begin position="166"/>
        <end position="188"/>
    </location>
</feature>
<reference evidence="10 12" key="2">
    <citation type="submission" date="2014-05" db="EMBL/GenBank/DDBJ databases">
        <title>Genome sequence of Streptococcus gallolyticus.</title>
        <authorList>
            <person name="Del Campo R."/>
        </authorList>
    </citation>
    <scope>NUCLEOTIDE SEQUENCE [LARGE SCALE GENOMIC DNA]</scope>
    <source>
        <strain evidence="10 12">LMG17956</strain>
    </source>
</reference>
<feature type="transmembrane region" description="Helical" evidence="8">
    <location>
        <begin position="134"/>
        <end position="154"/>
    </location>
</feature>
<dbReference type="GO" id="GO:0005886">
    <property type="term" value="C:plasma membrane"/>
    <property type="evidence" value="ECO:0007669"/>
    <property type="project" value="UniProtKB-SubCell"/>
</dbReference>
<proteinExistence type="predicted"/>
<dbReference type="RefSeq" id="WP_039695516.1">
    <property type="nucleotide sequence ID" value="NZ_FNFJ01000010.1"/>
</dbReference>
<feature type="transmembrane region" description="Helical" evidence="8">
    <location>
        <begin position="296"/>
        <end position="318"/>
    </location>
</feature>
<keyword evidence="5 8" id="KW-1133">Transmembrane helix</keyword>
<dbReference type="Proteomes" id="UP000027584">
    <property type="component" value="Unassembled WGS sequence"/>
</dbReference>
<evidence type="ECO:0000256" key="7">
    <source>
        <dbReference type="ARBA" id="ARBA00023315"/>
    </source>
</evidence>
<keyword evidence="2" id="KW-1003">Cell membrane</keyword>